<evidence type="ECO:0000256" key="2">
    <source>
        <dbReference type="ARBA" id="ARBA00022801"/>
    </source>
</evidence>
<reference evidence="13" key="1">
    <citation type="submission" date="2021-02" db="EMBL/GenBank/DDBJ databases">
        <authorList>
            <person name="Nowell W R."/>
        </authorList>
    </citation>
    <scope>NUCLEOTIDE SEQUENCE</scope>
    <source>
        <strain evidence="13">Ploen Becks lab</strain>
    </source>
</reference>
<evidence type="ECO:0000256" key="4">
    <source>
        <dbReference type="ARBA" id="ARBA00022840"/>
    </source>
</evidence>
<keyword evidence="14" id="KW-1185">Reference proteome</keyword>
<dbReference type="SUPFAM" id="SSF52540">
    <property type="entry name" value="P-loop containing nucleoside triphosphate hydrolases"/>
    <property type="match status" value="2"/>
</dbReference>
<evidence type="ECO:0000313" key="14">
    <source>
        <dbReference type="Proteomes" id="UP000663879"/>
    </source>
</evidence>
<keyword evidence="1 7" id="KW-0547">Nucleotide-binding</keyword>
<comment type="caution">
    <text evidence="13">The sequence shown here is derived from an EMBL/GenBank/DDBJ whole genome shotgun (WGS) entry which is preliminary data.</text>
</comment>
<dbReference type="Gene3D" id="3.40.50.300">
    <property type="entry name" value="P-loop containing nucleotide triphosphate hydrolases"/>
    <property type="match status" value="2"/>
</dbReference>
<dbReference type="Pfam" id="PF00270">
    <property type="entry name" value="DEAD"/>
    <property type="match status" value="1"/>
</dbReference>
<dbReference type="EMBL" id="CAJNOC010004759">
    <property type="protein sequence ID" value="CAF1032682.1"/>
    <property type="molecule type" value="Genomic_DNA"/>
</dbReference>
<keyword evidence="4 7" id="KW-0067">ATP-binding</keyword>
<evidence type="ECO:0000256" key="3">
    <source>
        <dbReference type="ARBA" id="ARBA00022806"/>
    </source>
</evidence>
<dbReference type="GO" id="GO:0003723">
    <property type="term" value="F:RNA binding"/>
    <property type="evidence" value="ECO:0007669"/>
    <property type="project" value="UniProtKB-UniRule"/>
</dbReference>
<gene>
    <name evidence="13" type="ORF">OXX778_LOCUS17948</name>
</gene>
<dbReference type="InterPro" id="IPR011545">
    <property type="entry name" value="DEAD/DEAH_box_helicase_dom"/>
</dbReference>
<dbReference type="Proteomes" id="UP000663879">
    <property type="component" value="Unassembled WGS sequence"/>
</dbReference>
<evidence type="ECO:0000259" key="11">
    <source>
        <dbReference type="PROSITE" id="PS51194"/>
    </source>
</evidence>
<keyword evidence="5 8" id="KW-0694">RNA-binding</keyword>
<dbReference type="InterPro" id="IPR014014">
    <property type="entry name" value="RNA_helicase_DEAD_Q_motif"/>
</dbReference>
<feature type="compositionally biased region" description="Basic residues" evidence="9">
    <location>
        <begin position="94"/>
        <end position="107"/>
    </location>
</feature>
<comment type="function">
    <text evidence="8">RNA helicase.</text>
</comment>
<organism evidence="13 14">
    <name type="scientific">Brachionus calyciflorus</name>
    <dbReference type="NCBI Taxonomy" id="104777"/>
    <lineage>
        <taxon>Eukaryota</taxon>
        <taxon>Metazoa</taxon>
        <taxon>Spiralia</taxon>
        <taxon>Gnathifera</taxon>
        <taxon>Rotifera</taxon>
        <taxon>Eurotatoria</taxon>
        <taxon>Monogononta</taxon>
        <taxon>Pseudotrocha</taxon>
        <taxon>Ploima</taxon>
        <taxon>Brachionidae</taxon>
        <taxon>Brachionus</taxon>
    </lineage>
</organism>
<evidence type="ECO:0000256" key="7">
    <source>
        <dbReference type="RuleBase" id="RU000492"/>
    </source>
</evidence>
<dbReference type="SMART" id="SM00490">
    <property type="entry name" value="HELICc"/>
    <property type="match status" value="1"/>
</dbReference>
<dbReference type="CDD" id="cd17946">
    <property type="entry name" value="DEADc_DDX24"/>
    <property type="match status" value="1"/>
</dbReference>
<keyword evidence="2 7" id="KW-0378">Hydrolase</keyword>
<evidence type="ECO:0000256" key="1">
    <source>
        <dbReference type="ARBA" id="ARBA00022741"/>
    </source>
</evidence>
<evidence type="ECO:0000313" key="13">
    <source>
        <dbReference type="EMBL" id="CAF1032682.1"/>
    </source>
</evidence>
<evidence type="ECO:0000259" key="10">
    <source>
        <dbReference type="PROSITE" id="PS51192"/>
    </source>
</evidence>
<feature type="short sequence motif" description="Q motif" evidence="6">
    <location>
        <begin position="139"/>
        <end position="167"/>
    </location>
</feature>
<comment type="domain">
    <text evidence="8">The Q motif is unique to and characteristic of the DEAD box family of RNA helicases and controls ATP binding and hydrolysis.</text>
</comment>
<evidence type="ECO:0000256" key="9">
    <source>
        <dbReference type="SAM" id="MobiDB-lite"/>
    </source>
</evidence>
<dbReference type="PANTHER" id="PTHR24031">
    <property type="entry name" value="RNA HELICASE"/>
    <property type="match status" value="1"/>
</dbReference>
<keyword evidence="3 7" id="KW-0347">Helicase</keyword>
<dbReference type="AlphaFoldDB" id="A0A814J3F9"/>
<comment type="catalytic activity">
    <reaction evidence="8">
        <text>ATP + H2O = ADP + phosphate + H(+)</text>
        <dbReference type="Rhea" id="RHEA:13065"/>
        <dbReference type="ChEBI" id="CHEBI:15377"/>
        <dbReference type="ChEBI" id="CHEBI:15378"/>
        <dbReference type="ChEBI" id="CHEBI:30616"/>
        <dbReference type="ChEBI" id="CHEBI:43474"/>
        <dbReference type="ChEBI" id="CHEBI:456216"/>
        <dbReference type="EC" id="3.6.4.13"/>
    </reaction>
</comment>
<dbReference type="PROSITE" id="PS51195">
    <property type="entry name" value="Q_MOTIF"/>
    <property type="match status" value="1"/>
</dbReference>
<comment type="similarity">
    <text evidence="7">Belongs to the DEAD box helicase family.</text>
</comment>
<dbReference type="InterPro" id="IPR001650">
    <property type="entry name" value="Helicase_C-like"/>
</dbReference>
<proteinExistence type="inferred from homology"/>
<dbReference type="GO" id="GO:0005524">
    <property type="term" value="F:ATP binding"/>
    <property type="evidence" value="ECO:0007669"/>
    <property type="project" value="UniProtKB-UniRule"/>
</dbReference>
<dbReference type="PROSITE" id="PS51194">
    <property type="entry name" value="HELICASE_CTER"/>
    <property type="match status" value="1"/>
</dbReference>
<dbReference type="EC" id="3.6.4.13" evidence="8"/>
<protein>
    <recommendedName>
        <fullName evidence="8">ATP-dependent RNA helicase</fullName>
        <ecNumber evidence="8">3.6.4.13</ecNumber>
    </recommendedName>
</protein>
<dbReference type="GO" id="GO:0016787">
    <property type="term" value="F:hydrolase activity"/>
    <property type="evidence" value="ECO:0007669"/>
    <property type="project" value="UniProtKB-KW"/>
</dbReference>
<name>A0A814J3F9_9BILA</name>
<dbReference type="InterPro" id="IPR014001">
    <property type="entry name" value="Helicase_ATP-bd"/>
</dbReference>
<dbReference type="InterPro" id="IPR000629">
    <property type="entry name" value="RNA-helicase_DEAD-box_CS"/>
</dbReference>
<dbReference type="GO" id="GO:0003724">
    <property type="term" value="F:RNA helicase activity"/>
    <property type="evidence" value="ECO:0007669"/>
    <property type="project" value="UniProtKB-EC"/>
</dbReference>
<feature type="domain" description="Helicase C-terminal" evidence="11">
    <location>
        <begin position="414"/>
        <end position="561"/>
    </location>
</feature>
<dbReference type="OrthoDB" id="4310724at2759"/>
<feature type="region of interest" description="Disordered" evidence="9">
    <location>
        <begin position="94"/>
        <end position="115"/>
    </location>
</feature>
<dbReference type="CDD" id="cd18787">
    <property type="entry name" value="SF2_C_DEAD"/>
    <property type="match status" value="1"/>
</dbReference>
<sequence length="685" mass="79508">MKISPLLEGKGLISFEEITDYNLIDEKQLRLKKRKNSESVDPGVEAKKPKFLVKKNVDRKKTNKSKVKFSDEVTVGEFDKSDKQEIKIKKVKKLKNSKSKKAKKNKSHNSNSTSRLNMFKTDEDTENNFDQEDFETKMSAWFELALSKELLRGLYEKGFYQPMPIQKLVIPEAIKNRSNIIGTAQTGSGKTLAFGLPILTQLIDSANTNEFNKDTDSPAPQALILTPTRELAIQIKDHLQVCSKYKDIKIACVVGGISQLKQERLLLKNPEIIVATPGRLMQMIEEGHEYLNNIIRIKYLVIDEADRMIEKGHFSEVEKILGLVNKDDKVKTKRQNFLFSATLITKYDGDFDENKPKKEKTEAQIKREKRAKLNSLVEKIQMTKQPKFFDLTTQQVTAENLLESKIFCQLKEKDIYLYYFTCKYQGRTLVFANSIDCVRRLTNLFRLLKKTPLHLHANMDQKQRLKNLEKFNAQENSFLIASDVAARGLDIPGVKHVIHYQCPRSAEIYVHRSGRTARSTSEGLSVLLISPDEINLYRKIVKTFKKDKEIKDYPIDLDYYKSCESRVNLAKKIDELQHQLNREKNDSNWYTKNAKLMDIEIDDEILKETHVDDELVSKNRRKLSQYKQDLDRLLKQMIYPKFMSKKYLEPKNVEEILAINKSETTALNDFKNKINNKKKVKKEKI</sequence>
<dbReference type="PROSITE" id="PS00039">
    <property type="entry name" value="DEAD_ATP_HELICASE"/>
    <property type="match status" value="1"/>
</dbReference>
<evidence type="ECO:0000256" key="6">
    <source>
        <dbReference type="PROSITE-ProRule" id="PRU00552"/>
    </source>
</evidence>
<dbReference type="SMART" id="SM00487">
    <property type="entry name" value="DEXDc"/>
    <property type="match status" value="1"/>
</dbReference>
<feature type="domain" description="Helicase ATP-binding" evidence="10">
    <location>
        <begin position="171"/>
        <end position="361"/>
    </location>
</feature>
<accession>A0A814J3F9</accession>
<evidence type="ECO:0000259" key="12">
    <source>
        <dbReference type="PROSITE" id="PS51195"/>
    </source>
</evidence>
<evidence type="ECO:0000256" key="5">
    <source>
        <dbReference type="ARBA" id="ARBA00022884"/>
    </source>
</evidence>
<dbReference type="InterPro" id="IPR027417">
    <property type="entry name" value="P-loop_NTPase"/>
</dbReference>
<dbReference type="Pfam" id="PF00271">
    <property type="entry name" value="Helicase_C"/>
    <property type="match status" value="1"/>
</dbReference>
<evidence type="ECO:0000256" key="8">
    <source>
        <dbReference type="RuleBase" id="RU365068"/>
    </source>
</evidence>
<dbReference type="PROSITE" id="PS51192">
    <property type="entry name" value="HELICASE_ATP_BIND_1"/>
    <property type="match status" value="1"/>
</dbReference>
<feature type="domain" description="DEAD-box RNA helicase Q" evidence="12">
    <location>
        <begin position="139"/>
        <end position="167"/>
    </location>
</feature>